<dbReference type="InterPro" id="IPR005119">
    <property type="entry name" value="LysR_subst-bd"/>
</dbReference>
<dbReference type="PRINTS" id="PR00039">
    <property type="entry name" value="HTHLYSR"/>
</dbReference>
<dbReference type="Gene3D" id="3.40.190.10">
    <property type="entry name" value="Periplasmic binding protein-like II"/>
    <property type="match status" value="2"/>
</dbReference>
<dbReference type="InterPro" id="IPR036388">
    <property type="entry name" value="WH-like_DNA-bd_sf"/>
</dbReference>
<evidence type="ECO:0000313" key="6">
    <source>
        <dbReference type="EMBL" id="SMA47269.1"/>
    </source>
</evidence>
<sequence>MKPDSLRRYDLNLLVTLHVLLDECSVSRAAERLCLSQSAISRSLGRLRDIFDDELFVRRPHGLQPTSRALELQAELSDALGMVSRVVATPDFDPQTCTKEFTISVMEHLAMQIMPGLLDRLCREAPHVRIRVHPWSETSLNDMATGKLDLSINIIPLSRSDLHKQIIAPVEGVVLMSRNHPYASLDQLTRSQFLSYPHVGLTIAEYAEKPFASHVAMLLANREVMLSTSDPHLAFEIVSRTDAMMVGTMSFASSLMARYKLTAVALPEEMRQLRSNYQMTWHRLMHRDSAHMWFRNLLLDECHMLLEQEVKQQVA</sequence>
<comment type="similarity">
    <text evidence="1">Belongs to the LysR transcriptional regulatory family.</text>
</comment>
<evidence type="ECO:0000256" key="4">
    <source>
        <dbReference type="ARBA" id="ARBA00023163"/>
    </source>
</evidence>
<dbReference type="EMBL" id="FWPT01000005">
    <property type="protein sequence ID" value="SMA47269.1"/>
    <property type="molecule type" value="Genomic_DNA"/>
</dbReference>
<dbReference type="PANTHER" id="PTHR30118">
    <property type="entry name" value="HTH-TYPE TRANSCRIPTIONAL REGULATOR LEUO-RELATED"/>
    <property type="match status" value="1"/>
</dbReference>
<evidence type="ECO:0000256" key="2">
    <source>
        <dbReference type="ARBA" id="ARBA00023015"/>
    </source>
</evidence>
<dbReference type="InterPro" id="IPR000847">
    <property type="entry name" value="LysR_HTH_N"/>
</dbReference>
<dbReference type="PANTHER" id="PTHR30118:SF15">
    <property type="entry name" value="TRANSCRIPTIONAL REGULATORY PROTEIN"/>
    <property type="match status" value="1"/>
</dbReference>
<keyword evidence="7" id="KW-1185">Reference proteome</keyword>
<evidence type="ECO:0000313" key="7">
    <source>
        <dbReference type="Proteomes" id="UP000196573"/>
    </source>
</evidence>
<evidence type="ECO:0000256" key="1">
    <source>
        <dbReference type="ARBA" id="ARBA00009437"/>
    </source>
</evidence>
<dbReference type="SUPFAM" id="SSF46785">
    <property type="entry name" value="Winged helix' DNA-binding domain"/>
    <property type="match status" value="1"/>
</dbReference>
<feature type="domain" description="HTH lysR-type" evidence="5">
    <location>
        <begin position="9"/>
        <end position="66"/>
    </location>
</feature>
<proteinExistence type="inferred from homology"/>
<protein>
    <submittedName>
        <fullName evidence="6">HTH-type transcriptional regulator LeuO</fullName>
    </submittedName>
</protein>
<dbReference type="Pfam" id="PF03466">
    <property type="entry name" value="LysR_substrate"/>
    <property type="match status" value="1"/>
</dbReference>
<dbReference type="SUPFAM" id="SSF53850">
    <property type="entry name" value="Periplasmic binding protein-like II"/>
    <property type="match status" value="1"/>
</dbReference>
<dbReference type="InterPro" id="IPR037402">
    <property type="entry name" value="YidZ_PBP2"/>
</dbReference>
<evidence type="ECO:0000259" key="5">
    <source>
        <dbReference type="PROSITE" id="PS50931"/>
    </source>
</evidence>
<dbReference type="CDD" id="cd08417">
    <property type="entry name" value="PBP2_Nitroaromatics_like"/>
    <property type="match status" value="1"/>
</dbReference>
<dbReference type="RefSeq" id="WP_087110091.1">
    <property type="nucleotide sequence ID" value="NZ_CBCSCN010000003.1"/>
</dbReference>
<evidence type="ECO:0000256" key="3">
    <source>
        <dbReference type="ARBA" id="ARBA00023125"/>
    </source>
</evidence>
<reference evidence="6 7" key="1">
    <citation type="submission" date="2017-03" db="EMBL/GenBank/DDBJ databases">
        <authorList>
            <person name="Afonso C.L."/>
            <person name="Miller P.J."/>
            <person name="Scott M.A."/>
            <person name="Spackman E."/>
            <person name="Goraichik I."/>
            <person name="Dimitrov K.M."/>
            <person name="Suarez D.L."/>
            <person name="Swayne D.E."/>
        </authorList>
    </citation>
    <scope>NUCLEOTIDE SEQUENCE [LARGE SCALE GENOMIC DNA]</scope>
    <source>
        <strain evidence="6">SB41UT1</strain>
    </source>
</reference>
<dbReference type="Gene3D" id="1.10.10.10">
    <property type="entry name" value="Winged helix-like DNA-binding domain superfamily/Winged helix DNA-binding domain"/>
    <property type="match status" value="1"/>
</dbReference>
<name>A0A1X7AKJ2_9GAMM</name>
<dbReference type="InterPro" id="IPR050389">
    <property type="entry name" value="LysR-type_TF"/>
</dbReference>
<accession>A0A1X7AKJ2</accession>
<dbReference type="OrthoDB" id="8839911at2"/>
<keyword evidence="2" id="KW-0805">Transcription regulation</keyword>
<dbReference type="Pfam" id="PF00126">
    <property type="entry name" value="HTH_1"/>
    <property type="match status" value="1"/>
</dbReference>
<dbReference type="PROSITE" id="PS50931">
    <property type="entry name" value="HTH_LYSR"/>
    <property type="match status" value="1"/>
</dbReference>
<gene>
    <name evidence="6" type="primary">leuO_2</name>
    <name evidence="6" type="ORF">EHSB41UT_02359</name>
</gene>
<dbReference type="AlphaFoldDB" id="A0A1X7AKJ2"/>
<organism evidence="6 7">
    <name type="scientific">Parendozoicomonas haliclonae</name>
    <dbReference type="NCBI Taxonomy" id="1960125"/>
    <lineage>
        <taxon>Bacteria</taxon>
        <taxon>Pseudomonadati</taxon>
        <taxon>Pseudomonadota</taxon>
        <taxon>Gammaproteobacteria</taxon>
        <taxon>Oceanospirillales</taxon>
        <taxon>Endozoicomonadaceae</taxon>
        <taxon>Parendozoicomonas</taxon>
    </lineage>
</organism>
<keyword evidence="4" id="KW-0804">Transcription</keyword>
<dbReference type="Proteomes" id="UP000196573">
    <property type="component" value="Unassembled WGS sequence"/>
</dbReference>
<dbReference type="GO" id="GO:0003700">
    <property type="term" value="F:DNA-binding transcription factor activity"/>
    <property type="evidence" value="ECO:0007669"/>
    <property type="project" value="InterPro"/>
</dbReference>
<dbReference type="GO" id="GO:0003677">
    <property type="term" value="F:DNA binding"/>
    <property type="evidence" value="ECO:0007669"/>
    <property type="project" value="UniProtKB-KW"/>
</dbReference>
<dbReference type="InterPro" id="IPR036390">
    <property type="entry name" value="WH_DNA-bd_sf"/>
</dbReference>
<keyword evidence="3" id="KW-0238">DNA-binding</keyword>